<dbReference type="GO" id="GO:0008237">
    <property type="term" value="F:metallopeptidase activity"/>
    <property type="evidence" value="ECO:0007669"/>
    <property type="project" value="UniProtKB-KW"/>
</dbReference>
<name>A0A7S8C6L9_9HYPH</name>
<dbReference type="InterPro" id="IPR015995">
    <property type="entry name" value="MlrC_N"/>
</dbReference>
<organism evidence="4 5">
    <name type="scientific">Kaustia mangrovi</name>
    <dbReference type="NCBI Taxonomy" id="2593653"/>
    <lineage>
        <taxon>Bacteria</taxon>
        <taxon>Pseudomonadati</taxon>
        <taxon>Pseudomonadota</taxon>
        <taxon>Alphaproteobacteria</taxon>
        <taxon>Hyphomicrobiales</taxon>
        <taxon>Parvibaculaceae</taxon>
        <taxon>Kaustia</taxon>
    </lineage>
</organism>
<dbReference type="PIRSF" id="PIRSF012702">
    <property type="entry name" value="UCP012702"/>
    <property type="match status" value="1"/>
</dbReference>
<dbReference type="Proteomes" id="UP000593594">
    <property type="component" value="Chromosome"/>
</dbReference>
<comment type="similarity">
    <text evidence="1">Belongs to the peptidase M81 family.</text>
</comment>
<keyword evidence="1" id="KW-0645">Protease</keyword>
<dbReference type="GO" id="GO:0006508">
    <property type="term" value="P:proteolysis"/>
    <property type="evidence" value="ECO:0007669"/>
    <property type="project" value="UniProtKB-KW"/>
</dbReference>
<keyword evidence="1" id="KW-0482">Metalloprotease</keyword>
<feature type="domain" description="Microcystin LR degradation protein MlrC N-terminal" evidence="3">
    <location>
        <begin position="3"/>
        <end position="292"/>
    </location>
</feature>
<dbReference type="GO" id="GO:0046872">
    <property type="term" value="F:metal ion binding"/>
    <property type="evidence" value="ECO:0007669"/>
    <property type="project" value="UniProtKB-KW"/>
</dbReference>
<dbReference type="InterPro" id="IPR009197">
    <property type="entry name" value="MlrC"/>
</dbReference>
<evidence type="ECO:0000259" key="2">
    <source>
        <dbReference type="Pfam" id="PF07171"/>
    </source>
</evidence>
<dbReference type="Pfam" id="PF07171">
    <property type="entry name" value="MlrC_C"/>
    <property type="match status" value="1"/>
</dbReference>
<dbReference type="KEGG" id="kmn:HW532_17655"/>
<evidence type="ECO:0000313" key="5">
    <source>
        <dbReference type="Proteomes" id="UP000593594"/>
    </source>
</evidence>
<reference evidence="4 5" key="1">
    <citation type="submission" date="2020-06" db="EMBL/GenBank/DDBJ databases">
        <title>Genome sequence of 2 isolates from Red Sea Mangroves.</title>
        <authorList>
            <person name="Sefrji F."/>
            <person name="Michoud G."/>
            <person name="Merlino G."/>
            <person name="Daffonchio D."/>
        </authorList>
    </citation>
    <scope>NUCLEOTIDE SEQUENCE [LARGE SCALE GENOMIC DNA]</scope>
    <source>
        <strain evidence="4 5">R1DC25</strain>
    </source>
</reference>
<sequence length="493" mass="52056">MTKVLIAGFKHETNTFSVLKTDRAAYEARSWVEGAAIPEAYRGTNTEIAAFIDAAGRHGWTPVYAVAGDATPSGPVTQAMFDTAVGAIARAVDEAGGVDAMLLNLHGAMVCEHTDDGEGALLEALRERYGRALPIGVTLDLHANVTDRMAALCDIMVSYRTYPHVDLHDIATECADLLARTLEGGIRPTVTVARRETMEGFDQGRTTAPGPMLDALERARAMMAEPGVLSVSVNAGFTHADTYDTGPSVVVVGDGTDARYRAMAEELMAFGWETRHIATVGTVSYADAMAVARAEGRPGAPVVIADFADNPGGGGYSDSTGLLRAMVEAGLRDAAFGMICDPEAAAACHEAGEGARVPLALGGKTDPRFGAPVEMTGTVRALSDGRFRFEGPMQAGLAIDCGPSALFEAGGLSIAIGSRRYQNYDRAFFTHLGLVPEERAVVAVKSAQHFRAAYGAKASAIVLADEGHGLTSHDLKSLPYTHVRRPVYPLDLE</sequence>
<keyword evidence="1" id="KW-0479">Metal-binding</keyword>
<dbReference type="EMBL" id="CP058214">
    <property type="protein sequence ID" value="QPC44363.1"/>
    <property type="molecule type" value="Genomic_DNA"/>
</dbReference>
<evidence type="ECO:0000256" key="1">
    <source>
        <dbReference type="PIRNR" id="PIRNR012702"/>
    </source>
</evidence>
<keyword evidence="5" id="KW-1185">Reference proteome</keyword>
<dbReference type="RefSeq" id="WP_213161732.1">
    <property type="nucleotide sequence ID" value="NZ_CP058214.1"/>
</dbReference>
<evidence type="ECO:0000313" key="4">
    <source>
        <dbReference type="EMBL" id="QPC44363.1"/>
    </source>
</evidence>
<accession>A0A7S8C6L9</accession>
<dbReference type="InterPro" id="IPR010799">
    <property type="entry name" value="MlrC_C"/>
</dbReference>
<dbReference type="Pfam" id="PF07364">
    <property type="entry name" value="DUF1485"/>
    <property type="match status" value="1"/>
</dbReference>
<feature type="domain" description="Microcystin LR degradation protein MlrC C-terminal" evidence="2">
    <location>
        <begin position="304"/>
        <end position="482"/>
    </location>
</feature>
<proteinExistence type="inferred from homology"/>
<gene>
    <name evidence="4" type="ORF">HW532_17655</name>
</gene>
<comment type="function">
    <text evidence="1">Involved in peptidolytic degradation of cyclic heptapeptide hepatotoxin microcystin (MC).</text>
</comment>
<comment type="cofactor">
    <cofactor evidence="1">
        <name>Zn(2+)</name>
        <dbReference type="ChEBI" id="CHEBI:29105"/>
    </cofactor>
    <text evidence="1">Binds 1 zinc ion per subunit.</text>
</comment>
<protein>
    <recommendedName>
        <fullName evidence="1">Microcystinase C</fullName>
        <shortName evidence="1">MlrC</shortName>
    </recommendedName>
</protein>
<dbReference type="AlphaFoldDB" id="A0A7S8C6L9"/>
<keyword evidence="1" id="KW-0378">Hydrolase</keyword>
<evidence type="ECO:0000259" key="3">
    <source>
        <dbReference type="Pfam" id="PF07364"/>
    </source>
</evidence>